<feature type="region of interest" description="Disordered" evidence="1">
    <location>
        <begin position="1"/>
        <end position="33"/>
    </location>
</feature>
<organism evidence="3 4">
    <name type="scientific">Arthrobacter humicola</name>
    <dbReference type="NCBI Taxonomy" id="409291"/>
    <lineage>
        <taxon>Bacteria</taxon>
        <taxon>Bacillati</taxon>
        <taxon>Actinomycetota</taxon>
        <taxon>Actinomycetes</taxon>
        <taxon>Micrococcales</taxon>
        <taxon>Micrococcaceae</taxon>
        <taxon>Arthrobacter</taxon>
    </lineage>
</organism>
<keyword evidence="2" id="KW-0472">Membrane</keyword>
<feature type="transmembrane region" description="Helical" evidence="2">
    <location>
        <begin position="191"/>
        <end position="213"/>
    </location>
</feature>
<feature type="transmembrane region" description="Helical" evidence="2">
    <location>
        <begin position="48"/>
        <end position="71"/>
    </location>
</feature>
<dbReference type="EMBL" id="BAAAQB010000029">
    <property type="protein sequence ID" value="GAA2135478.1"/>
    <property type="molecule type" value="Genomic_DNA"/>
</dbReference>
<proteinExistence type="predicted"/>
<feature type="transmembrane region" description="Helical" evidence="2">
    <location>
        <begin position="105"/>
        <end position="123"/>
    </location>
</feature>
<feature type="transmembrane region" description="Helical" evidence="2">
    <location>
        <begin position="144"/>
        <end position="171"/>
    </location>
</feature>
<evidence type="ECO:0000313" key="4">
    <source>
        <dbReference type="Proteomes" id="UP001500102"/>
    </source>
</evidence>
<feature type="transmembrane region" description="Helical" evidence="2">
    <location>
        <begin position="220"/>
        <end position="237"/>
    </location>
</feature>
<evidence type="ECO:0000256" key="2">
    <source>
        <dbReference type="SAM" id="Phobius"/>
    </source>
</evidence>
<sequence length="296" mass="30333">MSSTTVESTPSPRGADAGPQRSGDGTSTGPGPSFPRVLNSEFIKFRTLLSTLILLGSTIVVMVGFGALSAWGTGQFSEAAARDPQAAARIAAQGGDLAVGVPTSGIAFAQLILGSLGVLLMSSEFTTGMARSTFAAVPKRIPAFAAKLVVVVLTSFVVTAASTLAAGFVSVPILDNYGLGLDLGSSQSVKMLIVNSIYVAAVAAIGLALGTLIRNSAGGIMSLVGLFFVAPIAFQLIPGDFFVEARKYLPGNTVDPLTALDHVPDTLEAWQAGLVLGAWVVVPVILAGVMLKRRDV</sequence>
<feature type="transmembrane region" description="Helical" evidence="2">
    <location>
        <begin position="269"/>
        <end position="291"/>
    </location>
</feature>
<comment type="caution">
    <text evidence="3">The sequence shown here is derived from an EMBL/GenBank/DDBJ whole genome shotgun (WGS) entry which is preliminary data.</text>
</comment>
<keyword evidence="4" id="KW-1185">Reference proteome</keyword>
<keyword evidence="2" id="KW-0812">Transmembrane</keyword>
<feature type="compositionally biased region" description="Low complexity" evidence="1">
    <location>
        <begin position="22"/>
        <end position="31"/>
    </location>
</feature>
<accession>A0ABP5KSN5</accession>
<evidence type="ECO:0000256" key="1">
    <source>
        <dbReference type="SAM" id="MobiDB-lite"/>
    </source>
</evidence>
<feature type="compositionally biased region" description="Polar residues" evidence="1">
    <location>
        <begin position="1"/>
        <end position="11"/>
    </location>
</feature>
<dbReference type="RefSeq" id="WP_344364920.1">
    <property type="nucleotide sequence ID" value="NZ_BAAAQB010000029.1"/>
</dbReference>
<dbReference type="Proteomes" id="UP001500102">
    <property type="component" value="Unassembled WGS sequence"/>
</dbReference>
<gene>
    <name evidence="3" type="ORF">GCM10009825_19770</name>
</gene>
<evidence type="ECO:0000313" key="3">
    <source>
        <dbReference type="EMBL" id="GAA2135478.1"/>
    </source>
</evidence>
<name>A0ABP5KSN5_9MICC</name>
<keyword evidence="2" id="KW-1133">Transmembrane helix</keyword>
<reference evidence="4" key="1">
    <citation type="journal article" date="2019" name="Int. J. Syst. Evol. Microbiol.">
        <title>The Global Catalogue of Microorganisms (GCM) 10K type strain sequencing project: providing services to taxonomists for standard genome sequencing and annotation.</title>
        <authorList>
            <consortium name="The Broad Institute Genomics Platform"/>
            <consortium name="The Broad Institute Genome Sequencing Center for Infectious Disease"/>
            <person name="Wu L."/>
            <person name="Ma J."/>
        </authorList>
    </citation>
    <scope>NUCLEOTIDE SEQUENCE [LARGE SCALE GENOMIC DNA]</scope>
    <source>
        <strain evidence="4">JCM 15921</strain>
    </source>
</reference>
<protein>
    <submittedName>
        <fullName evidence="3">ABC transporter permease subunit</fullName>
    </submittedName>
</protein>